<dbReference type="PROSITE" id="PS51335">
    <property type="entry name" value="ELMO"/>
    <property type="match status" value="1"/>
</dbReference>
<gene>
    <name evidence="6" type="ORF">P167DRAFT_531269</name>
</gene>
<evidence type="ECO:0000256" key="2">
    <source>
        <dbReference type="ARBA" id="ARBA00022907"/>
    </source>
</evidence>
<keyword evidence="1" id="KW-0053">Apoptosis</keyword>
<dbReference type="InterPro" id="IPR011989">
    <property type="entry name" value="ARM-like"/>
</dbReference>
<evidence type="ECO:0000313" key="6">
    <source>
        <dbReference type="EMBL" id="RPB17739.1"/>
    </source>
</evidence>
<dbReference type="Gene3D" id="1.25.10.10">
    <property type="entry name" value="Leucine-rich Repeat Variant"/>
    <property type="match status" value="1"/>
</dbReference>
<evidence type="ECO:0000256" key="1">
    <source>
        <dbReference type="ARBA" id="ARBA00022703"/>
    </source>
</evidence>
<keyword evidence="2" id="KW-0581">Phagocytosis</keyword>
<dbReference type="PANTHER" id="PTHR12771:SF56">
    <property type="entry name" value="CED-12"/>
    <property type="match status" value="1"/>
</dbReference>
<proteinExistence type="predicted"/>
<dbReference type="OrthoDB" id="28413at2759"/>
<dbReference type="InterPro" id="IPR006816">
    <property type="entry name" value="ELMO_dom"/>
</dbReference>
<accession>A0A3N4L8E9</accession>
<evidence type="ECO:0000259" key="5">
    <source>
        <dbReference type="PROSITE" id="PS51335"/>
    </source>
</evidence>
<evidence type="ECO:0000256" key="3">
    <source>
        <dbReference type="ARBA" id="ARBA00023036"/>
    </source>
</evidence>
<dbReference type="Pfam" id="PF16457">
    <property type="entry name" value="PH_12"/>
    <property type="match status" value="1"/>
</dbReference>
<evidence type="ECO:0000256" key="4">
    <source>
        <dbReference type="ARBA" id="ARBA00024863"/>
    </source>
</evidence>
<keyword evidence="3" id="KW-0729">SH3-binding</keyword>
<dbReference type="InterPro" id="IPR016024">
    <property type="entry name" value="ARM-type_fold"/>
</dbReference>
<dbReference type="Gene3D" id="2.30.29.30">
    <property type="entry name" value="Pleckstrin-homology domain (PH domain)/Phosphotyrosine-binding domain (PTB)"/>
    <property type="match status" value="1"/>
</dbReference>
<dbReference type="InterPro" id="IPR001849">
    <property type="entry name" value="PH_domain"/>
</dbReference>
<dbReference type="Proteomes" id="UP000277580">
    <property type="component" value="Unassembled WGS sequence"/>
</dbReference>
<organism evidence="6 7">
    <name type="scientific">Morchella conica CCBAS932</name>
    <dbReference type="NCBI Taxonomy" id="1392247"/>
    <lineage>
        <taxon>Eukaryota</taxon>
        <taxon>Fungi</taxon>
        <taxon>Dikarya</taxon>
        <taxon>Ascomycota</taxon>
        <taxon>Pezizomycotina</taxon>
        <taxon>Pezizomycetes</taxon>
        <taxon>Pezizales</taxon>
        <taxon>Morchellaceae</taxon>
        <taxon>Morchella</taxon>
    </lineage>
</organism>
<dbReference type="GO" id="GO:0007015">
    <property type="term" value="P:actin filament organization"/>
    <property type="evidence" value="ECO:0007669"/>
    <property type="project" value="TreeGrafter"/>
</dbReference>
<dbReference type="GO" id="GO:0006915">
    <property type="term" value="P:apoptotic process"/>
    <property type="evidence" value="ECO:0007669"/>
    <property type="project" value="UniProtKB-KW"/>
</dbReference>
<dbReference type="EMBL" id="ML119105">
    <property type="protein sequence ID" value="RPB17739.1"/>
    <property type="molecule type" value="Genomic_DNA"/>
</dbReference>
<dbReference type="AlphaFoldDB" id="A0A3N4L8E9"/>
<dbReference type="PANTHER" id="PTHR12771">
    <property type="entry name" value="ENGULFMENT AND CELL MOTILITY"/>
    <property type="match status" value="1"/>
</dbReference>
<dbReference type="InParanoid" id="A0A3N4L8E9"/>
<dbReference type="GO" id="GO:0005886">
    <property type="term" value="C:plasma membrane"/>
    <property type="evidence" value="ECO:0007669"/>
    <property type="project" value="TreeGrafter"/>
</dbReference>
<evidence type="ECO:0000313" key="7">
    <source>
        <dbReference type="Proteomes" id="UP000277580"/>
    </source>
</evidence>
<sequence length="685" mass="78032">MDNISELIERLSNDEDAVKKMAVFKLQSNIGDPSFAERFIAQGGLSKLRELALTASGNTLAYSLTSFSRLLELDKGWDYVNAELISRVVELIVTHPLVNILRGAMSILVSIVSHPHITSARGSYTGPFGFRALKPAIGAHPQFLEMLVSRLSSADHALCANSLQLINSLMRDAITNDADNEWPRFIKRLQDLGVIKAVFVLMQSSALQDLAHPLLEFQALTKVLLRRWRDVKVDLEVKEHRIALKGLHLASAPEKPSDPSSTKKKHNPEKWRRLGFETESPAWEFGEVGFLGMMDLTDFVRKDEDGFRKVLLEQNAKTLDFRCPVARASITVTLILYHQFQVDKSDLDDAKTYAVLESRTNYERAFRPLLLQWSRLHTAGLQAFLRLWTETGASAEDFDKVAELVRVLIYHVVGQAPRTKEVQEVEEELTLFEYLRLRDLQMEILEQSYESAWGNHLKQVREELKSEAFQFVKEQRIRCLLHGAWFPVTVAPRTENGTTQQKEQKKTQAHSTAWRYVRLSHNRRYLHYCDYEMETAYEPKLEELPEKIDLSIVSSVVSNVVPASIVSNSSTNTLTQASKLGSTKITIHGYPPHDSPDRKHAREVVLLTLHPQTHSVASEWLDGLLMLLNQQPITSETSKLINLVTNYGLKIRLLNVRYTDDFHTNPPDLPSREGVDDDYYYSLFV</sequence>
<name>A0A3N4L8E9_9PEZI</name>
<dbReference type="Pfam" id="PF11841">
    <property type="entry name" value="ELMO_ARM"/>
    <property type="match status" value="1"/>
</dbReference>
<dbReference type="InterPro" id="IPR050868">
    <property type="entry name" value="ELMO_domain-containing"/>
</dbReference>
<keyword evidence="7" id="KW-1185">Reference proteome</keyword>
<dbReference type="STRING" id="1392247.A0A3N4L8E9"/>
<comment type="function">
    <text evidence="4">Involved in cytoskeletal rearrangements required for phagocytosis of apoptotic cells and cell motility. Acts in association with DOCK1 and CRK. Was initially proposed to be required in complex with DOCK1 to activate Rac Rho small GTPases. May enhance the guanine nucleotide exchange factor (GEF) activity of DOCK1.</text>
</comment>
<protein>
    <recommendedName>
        <fullName evidence="5">ELMO domain-containing protein</fullName>
    </recommendedName>
</protein>
<dbReference type="InterPro" id="IPR024574">
    <property type="entry name" value="ELMO_ARM"/>
</dbReference>
<dbReference type="Pfam" id="PF04727">
    <property type="entry name" value="ELMO_CED12"/>
    <property type="match status" value="1"/>
</dbReference>
<dbReference type="GO" id="GO:0017124">
    <property type="term" value="F:SH3 domain binding"/>
    <property type="evidence" value="ECO:0007669"/>
    <property type="project" value="UniProtKB-KW"/>
</dbReference>
<dbReference type="SUPFAM" id="SSF48371">
    <property type="entry name" value="ARM repeat"/>
    <property type="match status" value="1"/>
</dbReference>
<dbReference type="InterPro" id="IPR011993">
    <property type="entry name" value="PH-like_dom_sf"/>
</dbReference>
<feature type="domain" description="ELMO" evidence="5">
    <location>
        <begin position="239"/>
        <end position="413"/>
    </location>
</feature>
<reference evidence="6 7" key="1">
    <citation type="journal article" date="2018" name="Nat. Ecol. Evol.">
        <title>Pezizomycetes genomes reveal the molecular basis of ectomycorrhizal truffle lifestyle.</title>
        <authorList>
            <person name="Murat C."/>
            <person name="Payen T."/>
            <person name="Noel B."/>
            <person name="Kuo A."/>
            <person name="Morin E."/>
            <person name="Chen J."/>
            <person name="Kohler A."/>
            <person name="Krizsan K."/>
            <person name="Balestrini R."/>
            <person name="Da Silva C."/>
            <person name="Montanini B."/>
            <person name="Hainaut M."/>
            <person name="Levati E."/>
            <person name="Barry K.W."/>
            <person name="Belfiori B."/>
            <person name="Cichocki N."/>
            <person name="Clum A."/>
            <person name="Dockter R.B."/>
            <person name="Fauchery L."/>
            <person name="Guy J."/>
            <person name="Iotti M."/>
            <person name="Le Tacon F."/>
            <person name="Lindquist E.A."/>
            <person name="Lipzen A."/>
            <person name="Malagnac F."/>
            <person name="Mello A."/>
            <person name="Molinier V."/>
            <person name="Miyauchi S."/>
            <person name="Poulain J."/>
            <person name="Riccioni C."/>
            <person name="Rubini A."/>
            <person name="Sitrit Y."/>
            <person name="Splivallo R."/>
            <person name="Traeger S."/>
            <person name="Wang M."/>
            <person name="Zifcakova L."/>
            <person name="Wipf D."/>
            <person name="Zambonelli A."/>
            <person name="Paolocci F."/>
            <person name="Nowrousian M."/>
            <person name="Ottonello S."/>
            <person name="Baldrian P."/>
            <person name="Spatafora J.W."/>
            <person name="Henrissat B."/>
            <person name="Nagy L.G."/>
            <person name="Aury J.M."/>
            <person name="Wincker P."/>
            <person name="Grigoriev I.V."/>
            <person name="Bonfante P."/>
            <person name="Martin F.M."/>
        </authorList>
    </citation>
    <scope>NUCLEOTIDE SEQUENCE [LARGE SCALE GENOMIC DNA]</scope>
    <source>
        <strain evidence="6 7">CCBAS932</strain>
    </source>
</reference>